<evidence type="ECO:0000259" key="19">
    <source>
        <dbReference type="PROSITE" id="PS50112"/>
    </source>
</evidence>
<dbReference type="InterPro" id="IPR005467">
    <property type="entry name" value="His_kinase_dom"/>
</dbReference>
<dbReference type="SUPFAM" id="SSF52172">
    <property type="entry name" value="CheY-like"/>
    <property type="match status" value="2"/>
</dbReference>
<dbReference type="InterPro" id="IPR011006">
    <property type="entry name" value="CheY-like_superfamily"/>
</dbReference>
<dbReference type="InterPro" id="IPR042240">
    <property type="entry name" value="CHASE_sf"/>
</dbReference>
<dbReference type="PROSITE" id="PS50110">
    <property type="entry name" value="RESPONSE_REGULATORY"/>
    <property type="match status" value="2"/>
</dbReference>
<comment type="caution">
    <text evidence="14">Lacks conserved residue(s) required for the propagation of feature annotation.</text>
</comment>
<dbReference type="KEGG" id="lcre:Pla8534_37660"/>
<dbReference type="Pfam" id="PF00512">
    <property type="entry name" value="HisKA"/>
    <property type="match status" value="1"/>
</dbReference>
<evidence type="ECO:0000256" key="3">
    <source>
        <dbReference type="ARBA" id="ARBA00012438"/>
    </source>
</evidence>
<dbReference type="EMBL" id="CP036433">
    <property type="protein sequence ID" value="QDU95947.1"/>
    <property type="molecule type" value="Genomic_DNA"/>
</dbReference>
<dbReference type="NCBIfam" id="TIGR00229">
    <property type="entry name" value="sensory_box"/>
    <property type="match status" value="1"/>
</dbReference>
<dbReference type="PROSITE" id="PS50109">
    <property type="entry name" value="HIS_KIN"/>
    <property type="match status" value="1"/>
</dbReference>
<evidence type="ECO:0000259" key="18">
    <source>
        <dbReference type="PROSITE" id="PS50110"/>
    </source>
</evidence>
<dbReference type="PANTHER" id="PTHR43047">
    <property type="entry name" value="TWO-COMPONENT HISTIDINE PROTEIN KINASE"/>
    <property type="match status" value="1"/>
</dbReference>
<dbReference type="OrthoDB" id="224742at2"/>
<dbReference type="PANTHER" id="PTHR43047:SF72">
    <property type="entry name" value="OSMOSENSING HISTIDINE PROTEIN KINASE SLN1"/>
    <property type="match status" value="1"/>
</dbReference>
<feature type="transmembrane region" description="Helical" evidence="16">
    <location>
        <begin position="268"/>
        <end position="291"/>
    </location>
</feature>
<evidence type="ECO:0000256" key="16">
    <source>
        <dbReference type="SAM" id="Phobius"/>
    </source>
</evidence>
<evidence type="ECO:0000256" key="14">
    <source>
        <dbReference type="PROSITE-ProRule" id="PRU00169"/>
    </source>
</evidence>
<keyword evidence="8 22" id="KW-0418">Kinase</keyword>
<feature type="transmembrane region" description="Helical" evidence="16">
    <location>
        <begin position="318"/>
        <end position="338"/>
    </location>
</feature>
<dbReference type="InterPro" id="IPR036890">
    <property type="entry name" value="HATPase_C_sf"/>
</dbReference>
<keyword evidence="11" id="KW-0902">Two-component regulatory system</keyword>
<feature type="transmembrane region" description="Helical" evidence="16">
    <location>
        <begin position="214"/>
        <end position="236"/>
    </location>
</feature>
<feature type="domain" description="CHASE" evidence="21">
    <location>
        <begin position="383"/>
        <end position="609"/>
    </location>
</feature>
<dbReference type="PRINTS" id="PR00344">
    <property type="entry name" value="BCTRLSENSOR"/>
</dbReference>
<protein>
    <recommendedName>
        <fullName evidence="3">histidine kinase</fullName>
        <ecNumber evidence="3">2.7.13.3</ecNumber>
    </recommendedName>
</protein>
<name>A0A518DVT9_9BACT</name>
<dbReference type="InterPro" id="IPR000014">
    <property type="entry name" value="PAS"/>
</dbReference>
<keyword evidence="10 16" id="KW-1133">Transmembrane helix</keyword>
<keyword evidence="23" id="KW-1185">Reference proteome</keyword>
<evidence type="ECO:0000256" key="9">
    <source>
        <dbReference type="ARBA" id="ARBA00022840"/>
    </source>
</evidence>
<dbReference type="Pfam" id="PF02518">
    <property type="entry name" value="HATPase_c"/>
    <property type="match status" value="1"/>
</dbReference>
<dbReference type="SUPFAM" id="SSF47384">
    <property type="entry name" value="Homodimeric domain of signal transducing histidine kinase"/>
    <property type="match status" value="1"/>
</dbReference>
<dbReference type="InterPro" id="IPR003661">
    <property type="entry name" value="HisK_dim/P_dom"/>
</dbReference>
<dbReference type="InterPro" id="IPR004358">
    <property type="entry name" value="Sig_transdc_His_kin-like_C"/>
</dbReference>
<dbReference type="GO" id="GO:0009927">
    <property type="term" value="F:histidine phosphotransfer kinase activity"/>
    <property type="evidence" value="ECO:0007669"/>
    <property type="project" value="TreeGrafter"/>
</dbReference>
<dbReference type="InterPro" id="IPR000700">
    <property type="entry name" value="PAS-assoc_C"/>
</dbReference>
<feature type="domain" description="Histidine kinase" evidence="17">
    <location>
        <begin position="827"/>
        <end position="1050"/>
    </location>
</feature>
<feature type="compositionally biased region" description="Low complexity" evidence="15">
    <location>
        <begin position="1332"/>
        <end position="1347"/>
    </location>
</feature>
<evidence type="ECO:0000256" key="13">
    <source>
        <dbReference type="ARBA" id="ARBA00023306"/>
    </source>
</evidence>
<dbReference type="GO" id="GO:0000155">
    <property type="term" value="F:phosphorelay sensor kinase activity"/>
    <property type="evidence" value="ECO:0007669"/>
    <property type="project" value="InterPro"/>
</dbReference>
<dbReference type="SMART" id="SM00448">
    <property type="entry name" value="REC"/>
    <property type="match status" value="2"/>
</dbReference>
<organism evidence="22 23">
    <name type="scientific">Lignipirellula cremea</name>
    <dbReference type="NCBI Taxonomy" id="2528010"/>
    <lineage>
        <taxon>Bacteria</taxon>
        <taxon>Pseudomonadati</taxon>
        <taxon>Planctomycetota</taxon>
        <taxon>Planctomycetia</taxon>
        <taxon>Pirellulales</taxon>
        <taxon>Pirellulaceae</taxon>
        <taxon>Lignipirellula</taxon>
    </lineage>
</organism>
<dbReference type="PROSITE" id="PS50113">
    <property type="entry name" value="PAC"/>
    <property type="match status" value="1"/>
</dbReference>
<feature type="transmembrane region" description="Helical" evidence="16">
    <location>
        <begin position="95"/>
        <end position="119"/>
    </location>
</feature>
<evidence type="ECO:0000256" key="5">
    <source>
        <dbReference type="ARBA" id="ARBA00022679"/>
    </source>
</evidence>
<evidence type="ECO:0000256" key="12">
    <source>
        <dbReference type="ARBA" id="ARBA00023136"/>
    </source>
</evidence>
<dbReference type="SMART" id="SM00387">
    <property type="entry name" value="HATPase_c"/>
    <property type="match status" value="1"/>
</dbReference>
<comment type="subcellular location">
    <subcellularLocation>
        <location evidence="2">Membrane</location>
    </subcellularLocation>
</comment>
<feature type="transmembrane region" description="Helical" evidence="16">
    <location>
        <begin position="139"/>
        <end position="157"/>
    </location>
</feature>
<feature type="region of interest" description="Disordered" evidence="15">
    <location>
        <begin position="1320"/>
        <end position="1355"/>
    </location>
</feature>
<dbReference type="Gene3D" id="3.30.565.10">
    <property type="entry name" value="Histidine kinase-like ATPase, C-terminal domain"/>
    <property type="match status" value="1"/>
</dbReference>
<feature type="transmembrane region" description="Helical" evidence="16">
    <location>
        <begin position="243"/>
        <end position="262"/>
    </location>
</feature>
<evidence type="ECO:0000256" key="4">
    <source>
        <dbReference type="ARBA" id="ARBA00022553"/>
    </source>
</evidence>
<keyword evidence="5 22" id="KW-0808">Transferase</keyword>
<dbReference type="Gene3D" id="1.10.287.130">
    <property type="match status" value="1"/>
</dbReference>
<accession>A0A518DVT9</accession>
<dbReference type="EC" id="2.7.13.3" evidence="3"/>
<dbReference type="GO" id="GO:0005886">
    <property type="term" value="C:plasma membrane"/>
    <property type="evidence" value="ECO:0007669"/>
    <property type="project" value="TreeGrafter"/>
</dbReference>
<dbReference type="InterPro" id="IPR003594">
    <property type="entry name" value="HATPase_dom"/>
</dbReference>
<keyword evidence="12 16" id="KW-0472">Membrane</keyword>
<reference evidence="22 23" key="1">
    <citation type="submission" date="2019-02" db="EMBL/GenBank/DDBJ databases">
        <title>Deep-cultivation of Planctomycetes and their phenomic and genomic characterization uncovers novel biology.</title>
        <authorList>
            <person name="Wiegand S."/>
            <person name="Jogler M."/>
            <person name="Boedeker C."/>
            <person name="Pinto D."/>
            <person name="Vollmers J."/>
            <person name="Rivas-Marin E."/>
            <person name="Kohn T."/>
            <person name="Peeters S.H."/>
            <person name="Heuer A."/>
            <person name="Rast P."/>
            <person name="Oberbeckmann S."/>
            <person name="Bunk B."/>
            <person name="Jeske O."/>
            <person name="Meyerdierks A."/>
            <person name="Storesund J.E."/>
            <person name="Kallscheuer N."/>
            <person name="Luecker S."/>
            <person name="Lage O.M."/>
            <person name="Pohl T."/>
            <person name="Merkel B.J."/>
            <person name="Hornburger P."/>
            <person name="Mueller R.-W."/>
            <person name="Bruemmer F."/>
            <person name="Labrenz M."/>
            <person name="Spormann A.M."/>
            <person name="Op den Camp H."/>
            <person name="Overmann J."/>
            <person name="Amann R."/>
            <person name="Jetten M.S.M."/>
            <person name="Mascher T."/>
            <person name="Medema M.H."/>
            <person name="Devos D.P."/>
            <person name="Kaster A.-K."/>
            <person name="Ovreas L."/>
            <person name="Rohde M."/>
            <person name="Galperin M.Y."/>
            <person name="Jogler C."/>
        </authorList>
    </citation>
    <scope>NUCLEOTIDE SEQUENCE [LARGE SCALE GENOMIC DNA]</scope>
    <source>
        <strain evidence="22 23">Pla85_3_4</strain>
    </source>
</reference>
<dbReference type="Proteomes" id="UP000317648">
    <property type="component" value="Chromosome"/>
</dbReference>
<dbReference type="SMART" id="SM01079">
    <property type="entry name" value="CHASE"/>
    <property type="match status" value="1"/>
</dbReference>
<feature type="domain" description="Response regulatory" evidence="18">
    <location>
        <begin position="1083"/>
        <end position="1194"/>
    </location>
</feature>
<feature type="transmembrane region" description="Helical" evidence="16">
    <location>
        <begin position="12"/>
        <end position="33"/>
    </location>
</feature>
<evidence type="ECO:0000256" key="11">
    <source>
        <dbReference type="ARBA" id="ARBA00023012"/>
    </source>
</evidence>
<feature type="transmembrane region" description="Helical" evidence="16">
    <location>
        <begin position="169"/>
        <end position="194"/>
    </location>
</feature>
<dbReference type="SUPFAM" id="SSF55785">
    <property type="entry name" value="PYP-like sensor domain (PAS domain)"/>
    <property type="match status" value="1"/>
</dbReference>
<evidence type="ECO:0000256" key="7">
    <source>
        <dbReference type="ARBA" id="ARBA00022741"/>
    </source>
</evidence>
<dbReference type="CDD" id="cd00082">
    <property type="entry name" value="HisKA"/>
    <property type="match status" value="1"/>
</dbReference>
<evidence type="ECO:0000313" key="22">
    <source>
        <dbReference type="EMBL" id="QDU95947.1"/>
    </source>
</evidence>
<evidence type="ECO:0000256" key="8">
    <source>
        <dbReference type="ARBA" id="ARBA00022777"/>
    </source>
</evidence>
<dbReference type="Gene3D" id="3.30.450.20">
    <property type="entry name" value="PAS domain"/>
    <property type="match status" value="1"/>
</dbReference>
<dbReference type="RefSeq" id="WP_145054627.1">
    <property type="nucleotide sequence ID" value="NZ_CP036433.1"/>
</dbReference>
<dbReference type="CDD" id="cd00156">
    <property type="entry name" value="REC"/>
    <property type="match status" value="1"/>
</dbReference>
<dbReference type="SMART" id="SM00091">
    <property type="entry name" value="PAS"/>
    <property type="match status" value="1"/>
</dbReference>
<evidence type="ECO:0000313" key="23">
    <source>
        <dbReference type="Proteomes" id="UP000317648"/>
    </source>
</evidence>
<dbReference type="CDD" id="cd00130">
    <property type="entry name" value="PAS"/>
    <property type="match status" value="1"/>
</dbReference>
<evidence type="ECO:0000256" key="6">
    <source>
        <dbReference type="ARBA" id="ARBA00022692"/>
    </source>
</evidence>
<dbReference type="GO" id="GO:0005524">
    <property type="term" value="F:ATP binding"/>
    <property type="evidence" value="ECO:0007669"/>
    <property type="project" value="UniProtKB-KW"/>
</dbReference>
<evidence type="ECO:0000259" key="21">
    <source>
        <dbReference type="PROSITE" id="PS50839"/>
    </source>
</evidence>
<feature type="domain" description="PAC" evidence="20">
    <location>
        <begin position="749"/>
        <end position="802"/>
    </location>
</feature>
<dbReference type="InterPro" id="IPR035965">
    <property type="entry name" value="PAS-like_dom_sf"/>
</dbReference>
<dbReference type="FunFam" id="1.10.287.130:FF:000038">
    <property type="entry name" value="Sensory transduction histidine kinase"/>
    <property type="match status" value="1"/>
</dbReference>
<dbReference type="PROSITE" id="PS50112">
    <property type="entry name" value="PAS"/>
    <property type="match status" value="1"/>
</dbReference>
<keyword evidence="13" id="KW-0131">Cell cycle</keyword>
<dbReference type="InterPro" id="IPR036097">
    <property type="entry name" value="HisK_dim/P_sf"/>
</dbReference>
<keyword evidence="9" id="KW-0067">ATP-binding</keyword>
<dbReference type="SMART" id="SM00388">
    <property type="entry name" value="HisKA"/>
    <property type="match status" value="1"/>
</dbReference>
<feature type="domain" description="Response regulatory" evidence="18">
    <location>
        <begin position="1200"/>
        <end position="1316"/>
    </location>
</feature>
<dbReference type="Pfam" id="PF13426">
    <property type="entry name" value="PAS_9"/>
    <property type="match status" value="1"/>
</dbReference>
<keyword evidence="4 14" id="KW-0597">Phosphoprotein</keyword>
<dbReference type="Pfam" id="PF00072">
    <property type="entry name" value="Response_reg"/>
    <property type="match status" value="1"/>
</dbReference>
<evidence type="ECO:0000256" key="1">
    <source>
        <dbReference type="ARBA" id="ARBA00000085"/>
    </source>
</evidence>
<keyword evidence="6 16" id="KW-0812">Transmembrane</keyword>
<evidence type="ECO:0000256" key="10">
    <source>
        <dbReference type="ARBA" id="ARBA00022989"/>
    </source>
</evidence>
<sequence length="1355" mass="146232">MQEISKFHRSLVEIIGGACLAATLTILVTSDSAGSGKTMLYAAMLAILLGLIILRRVLGATAHLHENSGGVRAQNGWTVGAQKTQAPQTSQTIDAAWLLVTSRIVLMLALGISLVVMAAWPAHLIELRSLIDGLPTMKFNTALALALLSFAGLLRTATNLPSWARRLPLVLALVVAGIGVASAAESLFHIELGIDTLASLDPESTTNGKSPGRMSIGSALGITLLALSLVACLAGARRVGHALMTLGGLIGFVALVLFIVRASGLRDLGLYSTTAIHTALLLAAIAFSYMLTSRGLRLASMSNVTHVVQGEICRARSMITIVAGTLLLGLVVTGGLVMDAQRNLREANRSRFDHLSRLLTEEAQRRINQTVYGLKGARGLYAASKSVERQEFADHVASRDLPVEFPGAQGFGMIQRVERSDLESWLAAERADDAPDYTLNTTGDASDLFIIQHIYPLETNLAAWGYDIGSEKTRRTAAELAVRSGEPTITGRIELLQDKKKGSGFLYFVPVYVNGSNPTTPQEREAALVGLLYAPIILDVAIGDLADVADGLLDFEVYDGLQANKAAQLYDFDQHLTANEAALRAPNSHDRMFRSETMVTVGGRQWTIVTSSSPKFEAGVDRVTPAMIGVGGALLSALLAGIVWSMGLSRTRAMAFAEDMTQELRLSEEAARLAASKSERLAEIARRTSNAVIITDVAGRIEWVNDGFTRISGYVLDEVKGKRPDEFFQGPKSDPTQAVRLTKAIQNAHGATAELVKYTKDNTEYVAAVEIEPLHDGQTLTGFMAIESDITERCQAEARILASNVELIEARRAAEAASRTKSEFLANMSHELRTPMNSIIGFTQRLLKKLGPSLNEQHLDALQTVDRNARHLLGLINDILDLSKIEAGRMELKPQNFDLVAVVKQTANQCRSLADGKPVTLAFDLPSESIPIEADQIKFTQIVTNLVSNGIKYTPAGTVVVSVRTVEDPRLGAAARVAIRDTGVGIKEEDLERLFQRFSQLDNSNTRSVGGTGLGLFITAEYVAMHGGRIEVNSQFGEGSEFAVLIPFKRAATEREKKDPNVEPRAKVLTPATRPETPRNGLRLLYVDADSQLLGQQQQVLEAAGYEVETADAFTPALQQLALRRPDAVVIRTRTADEENVDLIRAISASEPFGSLPIVAIADDAATAVRAGAHSVLNDQRPAQELLETLRRVLLQSIGELLVVDDDHDTVKLVGQLMLENGVAVRSAGNGAEALAHLENFMPGAIILDLVMPVMGGMEFLEHLRERPRWKQIPVVVMTVKNLSETETQQVNTLCDFVVAKTPDDARGILQAVLQAVASSRRGNPPESSRLFDSSADTTSSSFNTASPRSSSVPI</sequence>
<dbReference type="PROSITE" id="PS50839">
    <property type="entry name" value="CHASE"/>
    <property type="match status" value="1"/>
</dbReference>
<gene>
    <name evidence="22" type="primary">barA_4</name>
    <name evidence="22" type="ORF">Pla8534_37660</name>
</gene>
<evidence type="ECO:0000256" key="15">
    <source>
        <dbReference type="SAM" id="MobiDB-lite"/>
    </source>
</evidence>
<dbReference type="FunFam" id="3.30.565.10:FF:000010">
    <property type="entry name" value="Sensor histidine kinase RcsC"/>
    <property type="match status" value="1"/>
</dbReference>
<feature type="domain" description="PAS" evidence="19">
    <location>
        <begin position="677"/>
        <end position="748"/>
    </location>
</feature>
<dbReference type="SUPFAM" id="SSF55874">
    <property type="entry name" value="ATPase domain of HSP90 chaperone/DNA topoisomerase II/histidine kinase"/>
    <property type="match status" value="1"/>
</dbReference>
<dbReference type="Gene3D" id="3.30.450.350">
    <property type="entry name" value="CHASE domain"/>
    <property type="match status" value="1"/>
</dbReference>
<proteinExistence type="predicted"/>
<dbReference type="Gene3D" id="3.40.50.2300">
    <property type="match status" value="2"/>
</dbReference>
<dbReference type="CDD" id="cd16922">
    <property type="entry name" value="HATPase_EvgS-ArcB-TorS-like"/>
    <property type="match status" value="1"/>
</dbReference>
<keyword evidence="7" id="KW-0547">Nucleotide-binding</keyword>
<feature type="modified residue" description="4-aspartylphosphate" evidence="14">
    <location>
        <position position="1249"/>
    </location>
</feature>
<evidence type="ECO:0000256" key="2">
    <source>
        <dbReference type="ARBA" id="ARBA00004370"/>
    </source>
</evidence>
<evidence type="ECO:0000259" key="20">
    <source>
        <dbReference type="PROSITE" id="PS50113"/>
    </source>
</evidence>
<comment type="catalytic activity">
    <reaction evidence="1">
        <text>ATP + protein L-histidine = ADP + protein N-phospho-L-histidine.</text>
        <dbReference type="EC" id="2.7.13.3"/>
    </reaction>
</comment>
<evidence type="ECO:0000259" key="17">
    <source>
        <dbReference type="PROSITE" id="PS50109"/>
    </source>
</evidence>
<dbReference type="Pfam" id="PF03924">
    <property type="entry name" value="CHASE"/>
    <property type="match status" value="1"/>
</dbReference>
<dbReference type="InterPro" id="IPR006189">
    <property type="entry name" value="CHASE_dom"/>
</dbReference>
<dbReference type="InterPro" id="IPR001789">
    <property type="entry name" value="Sig_transdc_resp-reg_receiver"/>
</dbReference>
<feature type="transmembrane region" description="Helical" evidence="16">
    <location>
        <begin position="39"/>
        <end position="58"/>
    </location>
</feature>